<dbReference type="SMART" id="SM00097">
    <property type="entry name" value="WNT1"/>
    <property type="match status" value="1"/>
</dbReference>
<dbReference type="GO" id="GO:0045165">
    <property type="term" value="P:cell fate commitment"/>
    <property type="evidence" value="ECO:0007669"/>
    <property type="project" value="TreeGrafter"/>
</dbReference>
<evidence type="ECO:0000313" key="9">
    <source>
        <dbReference type="Proteomes" id="UP000887572"/>
    </source>
</evidence>
<evidence type="ECO:0000256" key="6">
    <source>
        <dbReference type="ARBA" id="ARBA00022687"/>
    </source>
</evidence>
<dbReference type="Proteomes" id="UP000887572">
    <property type="component" value="Unplaced"/>
</dbReference>
<dbReference type="GO" id="GO:0005109">
    <property type="term" value="F:frizzled binding"/>
    <property type="evidence" value="ECO:0007669"/>
    <property type="project" value="TreeGrafter"/>
</dbReference>
<dbReference type="PANTHER" id="PTHR12027">
    <property type="entry name" value="WNT RELATED"/>
    <property type="match status" value="1"/>
</dbReference>
<evidence type="ECO:0000256" key="3">
    <source>
        <dbReference type="ARBA" id="ARBA00022473"/>
    </source>
</evidence>
<keyword evidence="4" id="KW-0964">Secreted</keyword>
<comment type="subcellular location">
    <subcellularLocation>
        <location evidence="1 8">Secreted</location>
        <location evidence="1 8">Extracellular space</location>
        <location evidence="1 8">Extracellular matrix</location>
    </subcellularLocation>
</comment>
<evidence type="ECO:0000256" key="7">
    <source>
        <dbReference type="ARBA" id="ARBA00023157"/>
    </source>
</evidence>
<dbReference type="GO" id="GO:0005125">
    <property type="term" value="F:cytokine activity"/>
    <property type="evidence" value="ECO:0007669"/>
    <property type="project" value="TreeGrafter"/>
</dbReference>
<dbReference type="PANTHER" id="PTHR12027:SF102">
    <property type="entry name" value="PROTEIN WNT"/>
    <property type="match status" value="1"/>
</dbReference>
<reference evidence="10" key="1">
    <citation type="submission" date="2022-11" db="UniProtKB">
        <authorList>
            <consortium name="WormBaseParasite"/>
        </authorList>
    </citation>
    <scope>IDENTIFICATION</scope>
</reference>
<keyword evidence="6 8" id="KW-0879">Wnt signaling pathway</keyword>
<dbReference type="WBParaSite" id="Gr19_v10_g13495.t1">
    <property type="protein sequence ID" value="Gr19_v10_g13495.t1"/>
    <property type="gene ID" value="Gr19_v10_g13495"/>
</dbReference>
<evidence type="ECO:0000256" key="5">
    <source>
        <dbReference type="ARBA" id="ARBA00022530"/>
    </source>
</evidence>
<dbReference type="Pfam" id="PF00110">
    <property type="entry name" value="wnt"/>
    <property type="match status" value="1"/>
</dbReference>
<dbReference type="GO" id="GO:0060070">
    <property type="term" value="P:canonical Wnt signaling pathway"/>
    <property type="evidence" value="ECO:0007669"/>
    <property type="project" value="TreeGrafter"/>
</dbReference>
<evidence type="ECO:0000256" key="1">
    <source>
        <dbReference type="ARBA" id="ARBA00004498"/>
    </source>
</evidence>
<keyword evidence="3 8" id="KW-0217">Developmental protein</keyword>
<dbReference type="CDD" id="cd19343">
    <property type="entry name" value="Wnt_Wnt11"/>
    <property type="match status" value="1"/>
</dbReference>
<accession>A0A914H484</accession>
<name>A0A914H484_GLORO</name>
<keyword evidence="7" id="KW-1015">Disulfide bond</keyword>
<evidence type="ECO:0000256" key="2">
    <source>
        <dbReference type="ARBA" id="ARBA00005683"/>
    </source>
</evidence>
<comment type="function">
    <text evidence="8">Ligand for members of the frizzled family of seven transmembrane receptors.</text>
</comment>
<keyword evidence="9" id="KW-1185">Reference proteome</keyword>
<dbReference type="AlphaFoldDB" id="A0A914H484"/>
<evidence type="ECO:0000313" key="10">
    <source>
        <dbReference type="WBParaSite" id="Gr19_v10_g13495.t1"/>
    </source>
</evidence>
<dbReference type="PRINTS" id="PR01349">
    <property type="entry name" value="WNTPROTEIN"/>
</dbReference>
<evidence type="ECO:0000256" key="4">
    <source>
        <dbReference type="ARBA" id="ARBA00022525"/>
    </source>
</evidence>
<evidence type="ECO:0000256" key="8">
    <source>
        <dbReference type="RuleBase" id="RU003500"/>
    </source>
</evidence>
<dbReference type="GO" id="GO:0030182">
    <property type="term" value="P:neuron differentiation"/>
    <property type="evidence" value="ECO:0007669"/>
    <property type="project" value="TreeGrafter"/>
</dbReference>
<dbReference type="InterPro" id="IPR005817">
    <property type="entry name" value="Wnt"/>
</dbReference>
<dbReference type="GO" id="GO:0005615">
    <property type="term" value="C:extracellular space"/>
    <property type="evidence" value="ECO:0007669"/>
    <property type="project" value="TreeGrafter"/>
</dbReference>
<keyword evidence="5" id="KW-0272">Extracellular matrix</keyword>
<sequence>MALFDGWQIVGLKRLWLFTFLLVALTAFFPRSSVSIKWLALHRVQPPWNESGNCPRTKEERKVHGLINYQARICARLPELMPHIISAATLTVDLCQWTVADRRWNCSSVLRAPHLTNDLTSGTKEQAFVHALSSAAVTHQIAKACSSGQIGNCPCGFGDSVTTTSISSSHPSGPPAGGNNNLLQPNLTELSYKWKGCSDNVIHGRRISREWSDAKWRPNPVDALTKIATKNRWNILEEDGGEDVRLMKLKRQAMDGKRSGQKARMNEFNNEIGRQIAEQSLYKKCKCHGVSSSCDVKTCWYTLPPFEQIAETLRQRYDTARPMLSMNNSKRRWKSVEDSRGWQNLVYLRSSSNYCEQNVSLGSVGTRSRECNISSFGTDSCESLCCGRGFFVSQMRVEENCHGHSSGFTASPSSISLPKALSFSFGFPPASPPAPMCSSCAAPPPSCCPCASAPSPCGRGCAAAARLHHFSSLRSLFWRRKRGTELEAPTRTFNSNESPCPRGDWQRHMQKAIIPTDPSVSVHAVHSSLSQLYDDPMASDEHGHSNTFLLMVTCANATAFGQNQSDGQKGTIPSGVSLISSGRNFCNVRVREAGGDQSLWCQAVAIGA</sequence>
<organism evidence="9 10">
    <name type="scientific">Globodera rostochiensis</name>
    <name type="common">Golden nematode worm</name>
    <name type="synonym">Heterodera rostochiensis</name>
    <dbReference type="NCBI Taxonomy" id="31243"/>
    <lineage>
        <taxon>Eukaryota</taxon>
        <taxon>Metazoa</taxon>
        <taxon>Ecdysozoa</taxon>
        <taxon>Nematoda</taxon>
        <taxon>Chromadorea</taxon>
        <taxon>Rhabditida</taxon>
        <taxon>Tylenchina</taxon>
        <taxon>Tylenchomorpha</taxon>
        <taxon>Tylenchoidea</taxon>
        <taxon>Heteroderidae</taxon>
        <taxon>Heteroderinae</taxon>
        <taxon>Globodera</taxon>
    </lineage>
</organism>
<comment type="similarity">
    <text evidence="2 8">Belongs to the Wnt family.</text>
</comment>
<proteinExistence type="inferred from homology"/>
<protein>
    <recommendedName>
        <fullName evidence="8">Protein Wnt</fullName>
    </recommendedName>
</protein>